<comment type="caution">
    <text evidence="1">The sequence shown here is derived from an EMBL/GenBank/DDBJ whole genome shotgun (WGS) entry which is preliminary data.</text>
</comment>
<organism evidence="1 2">
    <name type="scientific">Anisodus tanguticus</name>
    <dbReference type="NCBI Taxonomy" id="243964"/>
    <lineage>
        <taxon>Eukaryota</taxon>
        <taxon>Viridiplantae</taxon>
        <taxon>Streptophyta</taxon>
        <taxon>Embryophyta</taxon>
        <taxon>Tracheophyta</taxon>
        <taxon>Spermatophyta</taxon>
        <taxon>Magnoliopsida</taxon>
        <taxon>eudicotyledons</taxon>
        <taxon>Gunneridae</taxon>
        <taxon>Pentapetalae</taxon>
        <taxon>asterids</taxon>
        <taxon>lamiids</taxon>
        <taxon>Solanales</taxon>
        <taxon>Solanaceae</taxon>
        <taxon>Solanoideae</taxon>
        <taxon>Hyoscyameae</taxon>
        <taxon>Anisodus</taxon>
    </lineage>
</organism>
<protein>
    <submittedName>
        <fullName evidence="1">Uncharacterized protein</fullName>
    </submittedName>
</protein>
<dbReference type="GO" id="GO:0003684">
    <property type="term" value="F:damaged DNA binding"/>
    <property type="evidence" value="ECO:0007669"/>
    <property type="project" value="TreeGrafter"/>
</dbReference>
<evidence type="ECO:0000313" key="1">
    <source>
        <dbReference type="EMBL" id="KAK4379660.1"/>
    </source>
</evidence>
<dbReference type="Proteomes" id="UP001291623">
    <property type="component" value="Unassembled WGS sequence"/>
</dbReference>
<reference evidence="1" key="1">
    <citation type="submission" date="2023-12" db="EMBL/GenBank/DDBJ databases">
        <title>Genome assembly of Anisodus tanguticus.</title>
        <authorList>
            <person name="Wang Y.-J."/>
        </authorList>
    </citation>
    <scope>NUCLEOTIDE SEQUENCE</scope>
    <source>
        <strain evidence="1">KB-2021</strain>
        <tissue evidence="1">Leaf</tissue>
    </source>
</reference>
<accession>A0AAE1VYI7</accession>
<dbReference type="PANTHER" id="PTHR15107">
    <property type="entry name" value="RETINOBLASTOMA BINDING PROTEIN 8"/>
    <property type="match status" value="1"/>
</dbReference>
<dbReference type="GO" id="GO:0010792">
    <property type="term" value="P:DNA double-strand break processing involved in repair via single-strand annealing"/>
    <property type="evidence" value="ECO:0007669"/>
    <property type="project" value="TreeGrafter"/>
</dbReference>
<proteinExistence type="predicted"/>
<dbReference type="AlphaFoldDB" id="A0AAE1VYI7"/>
<dbReference type="EMBL" id="JAVYJV010000001">
    <property type="protein sequence ID" value="KAK4379660.1"/>
    <property type="molecule type" value="Genomic_DNA"/>
</dbReference>
<dbReference type="InterPro" id="IPR033316">
    <property type="entry name" value="RBBP8-like"/>
</dbReference>
<name>A0AAE1VYI7_9SOLA</name>
<dbReference type="PANTHER" id="PTHR15107:SF0">
    <property type="entry name" value="DNA ENDONUCLEASE ACTIVATOR CTP1 C-TERMINAL DOMAIN-CONTAINING PROTEIN"/>
    <property type="match status" value="1"/>
</dbReference>
<sequence>MEQTRFNAEANDDNKEVKRMKEIQEIQHMADHPQQSPETAFPAIIAEAEYVSRLSTILVETIEETKERISQIEYIFCSQLFPNFQSNSKRLRLIYSEGRNAAETS</sequence>
<gene>
    <name evidence="1" type="ORF">RND71_001522</name>
</gene>
<evidence type="ECO:0000313" key="2">
    <source>
        <dbReference type="Proteomes" id="UP001291623"/>
    </source>
</evidence>
<keyword evidence="2" id="KW-1185">Reference proteome</keyword>